<accession>A0AAE0TVS6</accession>
<keyword evidence="4" id="KW-1185">Reference proteome</keyword>
<dbReference type="Pfam" id="PF03959">
    <property type="entry name" value="FSH1"/>
    <property type="match status" value="1"/>
</dbReference>
<sequence length="298" mass="33009">MKILCLHGAGTSAAIFKSQTAAFRSKLGPEYTFEFLDGPFPGTPAPGIPELYHQQNTNTNTNTKKLATYIWWPQPTVPEIRAAHQRLQAHLTANGPYDALCCFSQGCSLAFSFLLYHLRSSKTPSMSSQPLPFQAVVFICGGVPFPVLEDLGVRVSARAHAINSQTVTVLRQKAQHLAHLAAHLDEIRPGVGLWDYGDDKLLLHDPSSSSRGKMPDETDVFGIDFTRDVPQDLRIDIPTVHVYGAKDPRWPSSMQLAYFCKEENRVMYDHGGGHDIPRSSQVSETIAGFFRELSNSLK</sequence>
<evidence type="ECO:0000313" key="4">
    <source>
        <dbReference type="Proteomes" id="UP001285441"/>
    </source>
</evidence>
<comment type="caution">
    <text evidence="3">The sequence shown here is derived from an EMBL/GenBank/DDBJ whole genome shotgun (WGS) entry which is preliminary data.</text>
</comment>
<evidence type="ECO:0000259" key="2">
    <source>
        <dbReference type="Pfam" id="PF03959"/>
    </source>
</evidence>
<reference evidence="3" key="1">
    <citation type="journal article" date="2023" name="Mol. Phylogenet. Evol.">
        <title>Genome-scale phylogeny and comparative genomics of the fungal order Sordariales.</title>
        <authorList>
            <person name="Hensen N."/>
            <person name="Bonometti L."/>
            <person name="Westerberg I."/>
            <person name="Brannstrom I.O."/>
            <person name="Guillou S."/>
            <person name="Cros-Aarteil S."/>
            <person name="Calhoun S."/>
            <person name="Haridas S."/>
            <person name="Kuo A."/>
            <person name="Mondo S."/>
            <person name="Pangilinan J."/>
            <person name="Riley R."/>
            <person name="LaButti K."/>
            <person name="Andreopoulos B."/>
            <person name="Lipzen A."/>
            <person name="Chen C."/>
            <person name="Yan M."/>
            <person name="Daum C."/>
            <person name="Ng V."/>
            <person name="Clum A."/>
            <person name="Steindorff A."/>
            <person name="Ohm R.A."/>
            <person name="Martin F."/>
            <person name="Silar P."/>
            <person name="Natvig D.O."/>
            <person name="Lalanne C."/>
            <person name="Gautier V."/>
            <person name="Ament-Velasquez S.L."/>
            <person name="Kruys A."/>
            <person name="Hutchinson M.I."/>
            <person name="Powell A.J."/>
            <person name="Barry K."/>
            <person name="Miller A.N."/>
            <person name="Grigoriev I.V."/>
            <person name="Debuchy R."/>
            <person name="Gladieux P."/>
            <person name="Hiltunen Thoren M."/>
            <person name="Johannesson H."/>
        </authorList>
    </citation>
    <scope>NUCLEOTIDE SEQUENCE</scope>
    <source>
        <strain evidence="3">CBS 232.78</strain>
    </source>
</reference>
<dbReference type="GO" id="GO:0016787">
    <property type="term" value="F:hydrolase activity"/>
    <property type="evidence" value="ECO:0007669"/>
    <property type="project" value="UniProtKB-KW"/>
</dbReference>
<evidence type="ECO:0000313" key="3">
    <source>
        <dbReference type="EMBL" id="KAK3381175.1"/>
    </source>
</evidence>
<reference evidence="3" key="2">
    <citation type="submission" date="2023-06" db="EMBL/GenBank/DDBJ databases">
        <authorList>
            <consortium name="Lawrence Berkeley National Laboratory"/>
            <person name="Haridas S."/>
            <person name="Hensen N."/>
            <person name="Bonometti L."/>
            <person name="Westerberg I."/>
            <person name="Brannstrom I.O."/>
            <person name="Guillou S."/>
            <person name="Cros-Aarteil S."/>
            <person name="Calhoun S."/>
            <person name="Kuo A."/>
            <person name="Mondo S."/>
            <person name="Pangilinan J."/>
            <person name="Riley R."/>
            <person name="LaButti K."/>
            <person name="Andreopoulos B."/>
            <person name="Lipzen A."/>
            <person name="Chen C."/>
            <person name="Yanf M."/>
            <person name="Daum C."/>
            <person name="Ng V."/>
            <person name="Clum A."/>
            <person name="Steindorff A."/>
            <person name="Ohm R."/>
            <person name="Martin F."/>
            <person name="Silar P."/>
            <person name="Natvig D."/>
            <person name="Lalanne C."/>
            <person name="Gautier V."/>
            <person name="Ament-velasquez S.L."/>
            <person name="Kruys A."/>
            <person name="Hutchinson M.I."/>
            <person name="Powell A.J."/>
            <person name="Barry K."/>
            <person name="Miller A.N."/>
            <person name="Grigoriev I.V."/>
            <person name="Debuchy R."/>
            <person name="Gladieux P."/>
            <person name="Thoren M.H."/>
            <person name="Johannesson H."/>
        </authorList>
    </citation>
    <scope>NUCLEOTIDE SEQUENCE</scope>
    <source>
        <strain evidence="3">CBS 232.78</strain>
    </source>
</reference>
<dbReference type="GO" id="GO:0005634">
    <property type="term" value="C:nucleus"/>
    <property type="evidence" value="ECO:0007669"/>
    <property type="project" value="TreeGrafter"/>
</dbReference>
<evidence type="ECO:0000256" key="1">
    <source>
        <dbReference type="ARBA" id="ARBA00022801"/>
    </source>
</evidence>
<keyword evidence="1 3" id="KW-0378">Hydrolase</keyword>
<dbReference type="PANTHER" id="PTHR48070">
    <property type="entry name" value="ESTERASE OVCA2"/>
    <property type="match status" value="1"/>
</dbReference>
<dbReference type="SUPFAM" id="SSF53474">
    <property type="entry name" value="alpha/beta-Hydrolases"/>
    <property type="match status" value="1"/>
</dbReference>
<dbReference type="InterPro" id="IPR005645">
    <property type="entry name" value="FSH-like_dom"/>
</dbReference>
<dbReference type="AlphaFoldDB" id="A0AAE0TVS6"/>
<dbReference type="PANTHER" id="PTHR48070:SF7">
    <property type="entry name" value="SERINE HYDROLASE FSH DOMAIN-CONTAINING PROTEIN-RELATED"/>
    <property type="match status" value="1"/>
</dbReference>
<dbReference type="Proteomes" id="UP001285441">
    <property type="component" value="Unassembled WGS sequence"/>
</dbReference>
<name>A0AAE0TVS6_9PEZI</name>
<dbReference type="Gene3D" id="3.40.50.1820">
    <property type="entry name" value="alpha/beta hydrolase"/>
    <property type="match status" value="1"/>
</dbReference>
<proteinExistence type="predicted"/>
<organism evidence="3 4">
    <name type="scientific">Podospora didyma</name>
    <dbReference type="NCBI Taxonomy" id="330526"/>
    <lineage>
        <taxon>Eukaryota</taxon>
        <taxon>Fungi</taxon>
        <taxon>Dikarya</taxon>
        <taxon>Ascomycota</taxon>
        <taxon>Pezizomycotina</taxon>
        <taxon>Sordariomycetes</taxon>
        <taxon>Sordariomycetidae</taxon>
        <taxon>Sordariales</taxon>
        <taxon>Podosporaceae</taxon>
        <taxon>Podospora</taxon>
    </lineage>
</organism>
<gene>
    <name evidence="3" type="ORF">B0H63DRAFT_545616</name>
</gene>
<dbReference type="EMBL" id="JAULSW010000005">
    <property type="protein sequence ID" value="KAK3381175.1"/>
    <property type="molecule type" value="Genomic_DNA"/>
</dbReference>
<dbReference type="GO" id="GO:0005737">
    <property type="term" value="C:cytoplasm"/>
    <property type="evidence" value="ECO:0007669"/>
    <property type="project" value="TreeGrafter"/>
</dbReference>
<dbReference type="InterPro" id="IPR029058">
    <property type="entry name" value="AB_hydrolase_fold"/>
</dbReference>
<dbReference type="InterPro" id="IPR050593">
    <property type="entry name" value="LovG"/>
</dbReference>
<dbReference type="GO" id="GO:0019748">
    <property type="term" value="P:secondary metabolic process"/>
    <property type="evidence" value="ECO:0007669"/>
    <property type="project" value="TreeGrafter"/>
</dbReference>
<protein>
    <submittedName>
        <fullName evidence="3">Serine hydrolase FSH</fullName>
    </submittedName>
</protein>
<feature type="domain" description="Serine hydrolase" evidence="2">
    <location>
        <begin position="1"/>
        <end position="285"/>
    </location>
</feature>